<dbReference type="Pfam" id="PF13920">
    <property type="entry name" value="zf-C3HC4_3"/>
    <property type="match status" value="1"/>
</dbReference>
<dbReference type="Proteomes" id="UP000192578">
    <property type="component" value="Unassembled WGS sequence"/>
</dbReference>
<evidence type="ECO:0000259" key="6">
    <source>
        <dbReference type="PROSITE" id="PS50089"/>
    </source>
</evidence>
<feature type="region of interest" description="Disordered" evidence="5">
    <location>
        <begin position="1"/>
        <end position="78"/>
    </location>
</feature>
<comment type="caution">
    <text evidence="7">The sequence shown here is derived from an EMBL/GenBank/DDBJ whole genome shotgun (WGS) entry which is preliminary data.</text>
</comment>
<evidence type="ECO:0000256" key="2">
    <source>
        <dbReference type="ARBA" id="ARBA00022771"/>
    </source>
</evidence>
<sequence length="235" mass="26235">MDPNKNKNTNVVVANVSLRTSQKVQLSKRPKRQSRPPTDPKQDLFQIVPPVKIENTTTQPSTAVPPIPLTKEAPDESGQSELKGALTETCPADISPRPLSIIREVQNMGFSSAEILNALAEFELRGVEDFSTMTVERLLQLIHDLQYCSERDPFRFIREQELITSADASQQTNGSVGGEAVGANGTRDCIICMEQESVMTFIPCGHIKTCESCADLVFLCPVCRKRIRNRMRIWF</sequence>
<keyword evidence="3" id="KW-0862">Zinc</keyword>
<proteinExistence type="predicted"/>
<evidence type="ECO:0000313" key="8">
    <source>
        <dbReference type="Proteomes" id="UP000192578"/>
    </source>
</evidence>
<dbReference type="InterPro" id="IPR047126">
    <property type="entry name" value="RNF141-like"/>
</dbReference>
<organism evidence="7 8">
    <name type="scientific">Hypsibius exemplaris</name>
    <name type="common">Freshwater tardigrade</name>
    <dbReference type="NCBI Taxonomy" id="2072580"/>
    <lineage>
        <taxon>Eukaryota</taxon>
        <taxon>Metazoa</taxon>
        <taxon>Ecdysozoa</taxon>
        <taxon>Tardigrada</taxon>
        <taxon>Eutardigrada</taxon>
        <taxon>Parachela</taxon>
        <taxon>Hypsibioidea</taxon>
        <taxon>Hypsibiidae</taxon>
        <taxon>Hypsibius</taxon>
    </lineage>
</organism>
<dbReference type="SUPFAM" id="SSF57850">
    <property type="entry name" value="RING/U-box"/>
    <property type="match status" value="1"/>
</dbReference>
<evidence type="ECO:0000313" key="7">
    <source>
        <dbReference type="EMBL" id="OQV16499.1"/>
    </source>
</evidence>
<accession>A0A1W0WMT7</accession>
<feature type="compositionally biased region" description="Low complexity" evidence="5">
    <location>
        <begin position="1"/>
        <end position="16"/>
    </location>
</feature>
<gene>
    <name evidence="7" type="ORF">BV898_09337</name>
</gene>
<dbReference type="InterPro" id="IPR013083">
    <property type="entry name" value="Znf_RING/FYVE/PHD"/>
</dbReference>
<dbReference type="InterPro" id="IPR001841">
    <property type="entry name" value="Znf_RING"/>
</dbReference>
<dbReference type="OrthoDB" id="9985213at2759"/>
<reference evidence="8" key="1">
    <citation type="submission" date="2017-01" db="EMBL/GenBank/DDBJ databases">
        <title>Comparative genomics of anhydrobiosis in the tardigrade Hypsibius dujardini.</title>
        <authorList>
            <person name="Yoshida Y."/>
            <person name="Koutsovoulos G."/>
            <person name="Laetsch D."/>
            <person name="Stevens L."/>
            <person name="Kumar S."/>
            <person name="Horikawa D."/>
            <person name="Ishino K."/>
            <person name="Komine S."/>
            <person name="Tomita M."/>
            <person name="Blaxter M."/>
            <person name="Arakawa K."/>
        </authorList>
    </citation>
    <scope>NUCLEOTIDE SEQUENCE [LARGE SCALE GENOMIC DNA]</scope>
    <source>
        <strain evidence="8">Z151</strain>
    </source>
</reference>
<dbReference type="SMART" id="SM00184">
    <property type="entry name" value="RING"/>
    <property type="match status" value="1"/>
</dbReference>
<keyword evidence="1" id="KW-0479">Metal-binding</keyword>
<name>A0A1W0WMT7_HYPEX</name>
<evidence type="ECO:0000256" key="5">
    <source>
        <dbReference type="SAM" id="MobiDB-lite"/>
    </source>
</evidence>
<dbReference type="EMBL" id="MTYJ01000073">
    <property type="protein sequence ID" value="OQV16499.1"/>
    <property type="molecule type" value="Genomic_DNA"/>
</dbReference>
<protein>
    <recommendedName>
        <fullName evidence="6">RING-type domain-containing protein</fullName>
    </recommendedName>
</protein>
<dbReference type="Gene3D" id="3.30.40.10">
    <property type="entry name" value="Zinc/RING finger domain, C3HC4 (zinc finger)"/>
    <property type="match status" value="1"/>
</dbReference>
<dbReference type="AlphaFoldDB" id="A0A1W0WMT7"/>
<dbReference type="GO" id="GO:0008270">
    <property type="term" value="F:zinc ion binding"/>
    <property type="evidence" value="ECO:0007669"/>
    <property type="project" value="UniProtKB-KW"/>
</dbReference>
<dbReference type="FunFam" id="1.10.1170.10:FF:000002">
    <property type="entry name" value="Baculoviral IAP repeat containing 7"/>
    <property type="match status" value="1"/>
</dbReference>
<feature type="domain" description="RING-type" evidence="6">
    <location>
        <begin position="189"/>
        <end position="224"/>
    </location>
</feature>
<keyword evidence="2 4" id="KW-0863">Zinc-finger</keyword>
<evidence type="ECO:0000256" key="4">
    <source>
        <dbReference type="PROSITE-ProRule" id="PRU00175"/>
    </source>
</evidence>
<evidence type="ECO:0000256" key="3">
    <source>
        <dbReference type="ARBA" id="ARBA00022833"/>
    </source>
</evidence>
<keyword evidence="8" id="KW-1185">Reference proteome</keyword>
<dbReference type="PROSITE" id="PS50089">
    <property type="entry name" value="ZF_RING_2"/>
    <property type="match status" value="1"/>
</dbReference>
<dbReference type="PANTHER" id="PTHR12109">
    <property type="entry name" value="RING FINGER PROTEIN 141-RELATED"/>
    <property type="match status" value="1"/>
</dbReference>
<evidence type="ECO:0000256" key="1">
    <source>
        <dbReference type="ARBA" id="ARBA00022723"/>
    </source>
</evidence>